<dbReference type="AlphaFoldDB" id="A0A382HT20"/>
<protein>
    <recommendedName>
        <fullName evidence="2">Beta-lactamase-related domain-containing protein</fullName>
    </recommendedName>
</protein>
<name>A0A382HT20_9ZZZZ</name>
<dbReference type="Gene3D" id="3.40.710.10">
    <property type="entry name" value="DD-peptidase/beta-lactamase superfamily"/>
    <property type="match status" value="1"/>
</dbReference>
<accession>A0A382HT20</accession>
<organism evidence="1">
    <name type="scientific">marine metagenome</name>
    <dbReference type="NCBI Taxonomy" id="408172"/>
    <lineage>
        <taxon>unclassified sequences</taxon>
        <taxon>metagenomes</taxon>
        <taxon>ecological metagenomes</taxon>
    </lineage>
</organism>
<reference evidence="1" key="1">
    <citation type="submission" date="2018-05" db="EMBL/GenBank/DDBJ databases">
        <authorList>
            <person name="Lanie J.A."/>
            <person name="Ng W.-L."/>
            <person name="Kazmierczak K.M."/>
            <person name="Andrzejewski T.M."/>
            <person name="Davidsen T.M."/>
            <person name="Wayne K.J."/>
            <person name="Tettelin H."/>
            <person name="Glass J.I."/>
            <person name="Rusch D."/>
            <person name="Podicherti R."/>
            <person name="Tsui H.-C.T."/>
            <person name="Winkler M.E."/>
        </authorList>
    </citation>
    <scope>NUCLEOTIDE SEQUENCE</scope>
</reference>
<evidence type="ECO:0008006" key="2">
    <source>
        <dbReference type="Google" id="ProtNLM"/>
    </source>
</evidence>
<proteinExistence type="predicted"/>
<dbReference type="InterPro" id="IPR012338">
    <property type="entry name" value="Beta-lactam/transpept-like"/>
</dbReference>
<feature type="non-terminal residue" evidence="1">
    <location>
        <position position="75"/>
    </location>
</feature>
<dbReference type="EMBL" id="UINC01062741">
    <property type="protein sequence ID" value="SVB89641.1"/>
    <property type="molecule type" value="Genomic_DNA"/>
</dbReference>
<evidence type="ECO:0000313" key="1">
    <source>
        <dbReference type="EMBL" id="SVB89641.1"/>
    </source>
</evidence>
<sequence>MTIRSTVLALVCLAAATQVEAQDLARARPESVGLSSSGLAKATDVLRAHVESGDIAGVVAAVARRGKVVYFECGY</sequence>
<gene>
    <name evidence="1" type="ORF">METZ01_LOCUS242495</name>
</gene>